<sequence>INEIDNHGYNILHYAILKEDIETINYLIENGADINFGNNTAITIALSIGNKEIFYILINSLENGANVNFTTDKGNSILNYAIKKKSYPIIEFLIKNGSKVNIKN</sequence>
<evidence type="ECO:0000256" key="3">
    <source>
        <dbReference type="PROSITE-ProRule" id="PRU00023"/>
    </source>
</evidence>
<dbReference type="PROSITE" id="PS50297">
    <property type="entry name" value="ANK_REP_REGION"/>
    <property type="match status" value="2"/>
</dbReference>
<dbReference type="Pfam" id="PF13606">
    <property type="entry name" value="Ank_3"/>
    <property type="match status" value="1"/>
</dbReference>
<name>A0A1Y1X6C6_9FUNG</name>
<dbReference type="OrthoDB" id="194358at2759"/>
<dbReference type="InterPro" id="IPR002110">
    <property type="entry name" value="Ankyrin_rpt"/>
</dbReference>
<dbReference type="EMBL" id="MCFG01000123">
    <property type="protein sequence ID" value="ORX81225.1"/>
    <property type="molecule type" value="Genomic_DNA"/>
</dbReference>
<keyword evidence="2 3" id="KW-0040">ANK repeat</keyword>
<dbReference type="PANTHER" id="PTHR24126:SF14">
    <property type="entry name" value="ANK_REP_REGION DOMAIN-CONTAINING PROTEIN"/>
    <property type="match status" value="1"/>
</dbReference>
<evidence type="ECO:0000256" key="1">
    <source>
        <dbReference type="ARBA" id="ARBA00022737"/>
    </source>
</evidence>
<comment type="caution">
    <text evidence="4">The sequence shown here is derived from an EMBL/GenBank/DDBJ whole genome shotgun (WGS) entry which is preliminary data.</text>
</comment>
<evidence type="ECO:0000313" key="4">
    <source>
        <dbReference type="EMBL" id="ORX81225.1"/>
    </source>
</evidence>
<dbReference type="SUPFAM" id="SSF48403">
    <property type="entry name" value="Ankyrin repeat"/>
    <property type="match status" value="1"/>
</dbReference>
<dbReference type="PROSITE" id="PS50088">
    <property type="entry name" value="ANK_REPEAT"/>
    <property type="match status" value="2"/>
</dbReference>
<reference evidence="4 5" key="2">
    <citation type="submission" date="2016-08" db="EMBL/GenBank/DDBJ databases">
        <title>Pervasive Adenine N6-methylation of Active Genes in Fungi.</title>
        <authorList>
            <consortium name="DOE Joint Genome Institute"/>
            <person name="Mondo S.J."/>
            <person name="Dannebaum R.O."/>
            <person name="Kuo R.C."/>
            <person name="Labutti K."/>
            <person name="Haridas S."/>
            <person name="Kuo A."/>
            <person name="Salamov A."/>
            <person name="Ahrendt S.R."/>
            <person name="Lipzen A."/>
            <person name="Sullivan W."/>
            <person name="Andreopoulos W.B."/>
            <person name="Clum A."/>
            <person name="Lindquist E."/>
            <person name="Daum C."/>
            <person name="Ramamoorthy G.K."/>
            <person name="Gryganskyi A."/>
            <person name="Culley D."/>
            <person name="Magnuson J.K."/>
            <person name="James T.Y."/>
            <person name="O'Malley M.A."/>
            <person name="Stajich J.E."/>
            <person name="Spatafora J.W."/>
            <person name="Visel A."/>
            <person name="Grigoriev I.V."/>
        </authorList>
    </citation>
    <scope>NUCLEOTIDE SEQUENCE [LARGE SCALE GENOMIC DNA]</scope>
    <source>
        <strain evidence="4 5">S4</strain>
    </source>
</reference>
<accession>A0A1Y1X6C6</accession>
<feature type="non-terminal residue" evidence="4">
    <location>
        <position position="104"/>
    </location>
</feature>
<organism evidence="4 5">
    <name type="scientific">Anaeromyces robustus</name>
    <dbReference type="NCBI Taxonomy" id="1754192"/>
    <lineage>
        <taxon>Eukaryota</taxon>
        <taxon>Fungi</taxon>
        <taxon>Fungi incertae sedis</taxon>
        <taxon>Chytridiomycota</taxon>
        <taxon>Chytridiomycota incertae sedis</taxon>
        <taxon>Neocallimastigomycetes</taxon>
        <taxon>Neocallimastigales</taxon>
        <taxon>Neocallimastigaceae</taxon>
        <taxon>Anaeromyces</taxon>
    </lineage>
</organism>
<gene>
    <name evidence="4" type="ORF">BCR32DRAFT_189987</name>
</gene>
<dbReference type="Pfam" id="PF12796">
    <property type="entry name" value="Ank_2"/>
    <property type="match status" value="1"/>
</dbReference>
<evidence type="ECO:0000256" key="2">
    <source>
        <dbReference type="ARBA" id="ARBA00023043"/>
    </source>
</evidence>
<dbReference type="Proteomes" id="UP000193944">
    <property type="component" value="Unassembled WGS sequence"/>
</dbReference>
<feature type="repeat" description="ANK" evidence="3">
    <location>
        <begin position="73"/>
        <end position="104"/>
    </location>
</feature>
<dbReference type="PANTHER" id="PTHR24126">
    <property type="entry name" value="ANKYRIN REPEAT, PH AND SEC7 DOMAIN CONTAINING PROTEIN SECG-RELATED"/>
    <property type="match status" value="1"/>
</dbReference>
<dbReference type="AlphaFoldDB" id="A0A1Y1X6C6"/>
<proteinExistence type="predicted"/>
<keyword evidence="5" id="KW-1185">Reference proteome</keyword>
<dbReference type="InterPro" id="IPR036770">
    <property type="entry name" value="Ankyrin_rpt-contain_sf"/>
</dbReference>
<protein>
    <submittedName>
        <fullName evidence="4">Ankyrin</fullName>
    </submittedName>
</protein>
<dbReference type="SMART" id="SM00248">
    <property type="entry name" value="ANK"/>
    <property type="match status" value="3"/>
</dbReference>
<dbReference type="Gene3D" id="1.25.40.20">
    <property type="entry name" value="Ankyrin repeat-containing domain"/>
    <property type="match status" value="1"/>
</dbReference>
<feature type="non-terminal residue" evidence="4">
    <location>
        <position position="1"/>
    </location>
</feature>
<reference evidence="4 5" key="1">
    <citation type="submission" date="2016-08" db="EMBL/GenBank/DDBJ databases">
        <title>A Parts List for Fungal Cellulosomes Revealed by Comparative Genomics.</title>
        <authorList>
            <consortium name="DOE Joint Genome Institute"/>
            <person name="Haitjema C.H."/>
            <person name="Gilmore S.P."/>
            <person name="Henske J.K."/>
            <person name="Solomon K.V."/>
            <person name="De Groot R."/>
            <person name="Kuo A."/>
            <person name="Mondo S.J."/>
            <person name="Salamov A.A."/>
            <person name="Labutti K."/>
            <person name="Zhao Z."/>
            <person name="Chiniquy J."/>
            <person name="Barry K."/>
            <person name="Brewer H.M."/>
            <person name="Purvine S.O."/>
            <person name="Wright A.T."/>
            <person name="Boxma B."/>
            <person name="Van Alen T."/>
            <person name="Hackstein J.H."/>
            <person name="Baker S.E."/>
            <person name="Grigoriev I.V."/>
            <person name="O'Malley M.A."/>
        </authorList>
    </citation>
    <scope>NUCLEOTIDE SEQUENCE [LARGE SCALE GENOMIC DNA]</scope>
    <source>
        <strain evidence="4 5">S4</strain>
    </source>
</reference>
<keyword evidence="1" id="KW-0677">Repeat</keyword>
<feature type="repeat" description="ANK" evidence="3">
    <location>
        <begin position="7"/>
        <end position="39"/>
    </location>
</feature>
<evidence type="ECO:0000313" key="5">
    <source>
        <dbReference type="Proteomes" id="UP000193944"/>
    </source>
</evidence>